<feature type="transmembrane region" description="Helical" evidence="2">
    <location>
        <begin position="6"/>
        <end position="34"/>
    </location>
</feature>
<dbReference type="Proteomes" id="UP000011704">
    <property type="component" value="Unassembled WGS sequence"/>
</dbReference>
<feature type="transmembrane region" description="Helical" evidence="2">
    <location>
        <begin position="84"/>
        <end position="102"/>
    </location>
</feature>
<evidence type="ECO:0000256" key="2">
    <source>
        <dbReference type="SAM" id="Phobius"/>
    </source>
</evidence>
<keyword evidence="2" id="KW-1133">Transmembrane helix</keyword>
<accession>M1Z1G1</accession>
<keyword evidence="2" id="KW-0812">Transmembrane</keyword>
<proteinExistence type="predicted"/>
<feature type="transmembrane region" description="Helical" evidence="2">
    <location>
        <begin position="54"/>
        <end position="78"/>
    </location>
</feature>
<dbReference type="STRING" id="1266370.NITGR_860003"/>
<dbReference type="InParanoid" id="M1Z1G1"/>
<evidence type="ECO:0000313" key="4">
    <source>
        <dbReference type="Proteomes" id="UP000011704"/>
    </source>
</evidence>
<evidence type="ECO:0000256" key="1">
    <source>
        <dbReference type="SAM" id="MobiDB-lite"/>
    </source>
</evidence>
<dbReference type="RefSeq" id="WP_005011029.1">
    <property type="nucleotide sequence ID" value="NZ_HG422173.1"/>
</dbReference>
<comment type="caution">
    <text evidence="3">The sequence shown here is derived from an EMBL/GenBank/DDBJ whole genome shotgun (WGS) entry which is preliminary data.</text>
</comment>
<dbReference type="EMBL" id="CAQJ01000095">
    <property type="protein sequence ID" value="CCQ91827.1"/>
    <property type="molecule type" value="Genomic_DNA"/>
</dbReference>
<gene>
    <name evidence="3" type="ORF">NITGR_860003</name>
</gene>
<sequence length="252" mass="29073">MIEFFFVLYILLMFIFPLPTLSATLGAGTCYLIFRKHYLWKHQPRSGRKLLAVYWTGVLMNLSLSLALAVSMALMVYYVIFPNYFLMAFNALFSFSVSFRWFDYSHWLIRLYVNRTKQLPARSHQPGILAMLIGQRPHSGVGLGMMPSFIDVGYLTVKENRVHFAGLLIQETWSPAQFSELEKAGSEKIHMLPQPDRRHGGAAVYTLVLRDQFYPFRSRELRDRIIETLSSGKEQEASSFSEKALPRWRSAG</sequence>
<name>M1Z1G1_NITG3</name>
<evidence type="ECO:0000313" key="3">
    <source>
        <dbReference type="EMBL" id="CCQ91827.1"/>
    </source>
</evidence>
<feature type="region of interest" description="Disordered" evidence="1">
    <location>
        <begin position="232"/>
        <end position="252"/>
    </location>
</feature>
<reference evidence="3 4" key="1">
    <citation type="journal article" date="2013" name="Front. Microbiol.">
        <title>The genome of Nitrospina gracilis illuminates the metabolism and evolution of the major marine nitrite oxidizer.</title>
        <authorList>
            <person name="Luecker S."/>
            <person name="Nowka B."/>
            <person name="Rattei T."/>
            <person name="Spieck E."/>
            <person name="and Daims H."/>
        </authorList>
    </citation>
    <scope>NUCLEOTIDE SEQUENCE [LARGE SCALE GENOMIC DNA]</scope>
    <source>
        <strain evidence="3 4">3/211</strain>
    </source>
</reference>
<organism evidence="3 4">
    <name type="scientific">Nitrospina gracilis (strain 3/211)</name>
    <dbReference type="NCBI Taxonomy" id="1266370"/>
    <lineage>
        <taxon>Bacteria</taxon>
        <taxon>Pseudomonadati</taxon>
        <taxon>Nitrospinota/Tectimicrobiota group</taxon>
        <taxon>Nitrospinota</taxon>
        <taxon>Nitrospinia</taxon>
        <taxon>Nitrospinales</taxon>
        <taxon>Nitrospinaceae</taxon>
        <taxon>Nitrospina</taxon>
    </lineage>
</organism>
<keyword evidence="2" id="KW-0472">Membrane</keyword>
<dbReference type="HOGENOM" id="CLU_1101928_0_0_0"/>
<keyword evidence="4" id="KW-1185">Reference proteome</keyword>
<feature type="compositionally biased region" description="Polar residues" evidence="1">
    <location>
        <begin position="232"/>
        <end position="241"/>
    </location>
</feature>
<protein>
    <submittedName>
        <fullName evidence="3">Uncharacterized protein</fullName>
    </submittedName>
</protein>
<dbReference type="AlphaFoldDB" id="M1Z1G1"/>